<evidence type="ECO:0000256" key="3">
    <source>
        <dbReference type="ARBA" id="ARBA00022827"/>
    </source>
</evidence>
<dbReference type="InterPro" id="IPR020946">
    <property type="entry name" value="Flavin_mOase-like"/>
</dbReference>
<name>A0A6P8HBT8_ACTTE</name>
<dbReference type="GO" id="GO:0050660">
    <property type="term" value="F:flavin adenine dinucleotide binding"/>
    <property type="evidence" value="ECO:0007669"/>
    <property type="project" value="InterPro"/>
</dbReference>
<gene>
    <name evidence="8" type="primary">LOC116289794</name>
</gene>
<evidence type="ECO:0000256" key="1">
    <source>
        <dbReference type="ARBA" id="ARBA00009183"/>
    </source>
</evidence>
<accession>A0A6P8HBT8</accession>
<dbReference type="InterPro" id="IPR050346">
    <property type="entry name" value="FMO-like"/>
</dbReference>
<keyword evidence="7" id="KW-1185">Reference proteome</keyword>
<dbReference type="InterPro" id="IPR036188">
    <property type="entry name" value="FAD/NAD-bd_sf"/>
</dbReference>
<dbReference type="InParanoid" id="A0A6P8HBT8"/>
<dbReference type="Pfam" id="PF00743">
    <property type="entry name" value="FMO-like"/>
    <property type="match status" value="1"/>
</dbReference>
<evidence type="ECO:0000256" key="6">
    <source>
        <dbReference type="RuleBase" id="RU361177"/>
    </source>
</evidence>
<keyword evidence="6" id="KW-0503">Monooxygenase</keyword>
<keyword evidence="5 6" id="KW-0560">Oxidoreductase</keyword>
<organism evidence="7 8">
    <name type="scientific">Actinia tenebrosa</name>
    <name type="common">Australian red waratah sea anemone</name>
    <dbReference type="NCBI Taxonomy" id="6105"/>
    <lineage>
        <taxon>Eukaryota</taxon>
        <taxon>Metazoa</taxon>
        <taxon>Cnidaria</taxon>
        <taxon>Anthozoa</taxon>
        <taxon>Hexacorallia</taxon>
        <taxon>Actiniaria</taxon>
        <taxon>Actiniidae</taxon>
        <taxon>Actinia</taxon>
    </lineage>
</organism>
<dbReference type="KEGG" id="aten:116289794"/>
<evidence type="ECO:0000313" key="8">
    <source>
        <dbReference type="RefSeq" id="XP_031552593.1"/>
    </source>
</evidence>
<comment type="similarity">
    <text evidence="1 6">Belongs to the FMO family.</text>
</comment>
<keyword evidence="4" id="KW-0521">NADP</keyword>
<dbReference type="GO" id="GO:0004499">
    <property type="term" value="F:N,N-dimethylaniline monooxygenase activity"/>
    <property type="evidence" value="ECO:0007669"/>
    <property type="project" value="InterPro"/>
</dbReference>
<dbReference type="Proteomes" id="UP000515163">
    <property type="component" value="Unplaced"/>
</dbReference>
<evidence type="ECO:0000256" key="5">
    <source>
        <dbReference type="ARBA" id="ARBA00023002"/>
    </source>
</evidence>
<dbReference type="RefSeq" id="XP_031552593.1">
    <property type="nucleotide sequence ID" value="XM_031696733.1"/>
</dbReference>
<dbReference type="EC" id="1.-.-.-" evidence="6"/>
<dbReference type="PRINTS" id="PR00370">
    <property type="entry name" value="FMOXYGENASE"/>
</dbReference>
<evidence type="ECO:0000256" key="2">
    <source>
        <dbReference type="ARBA" id="ARBA00022630"/>
    </source>
</evidence>
<sequence>MIYVAVIGAGAAGLCVGRYLAAQQDVFSAVIYEQSSYVGGTWAYNEKTGLDDNGVSIPSKVYSNLRTNLPKQVMGFPDFPFPDEVSSYMTHAQVQRHLEDYADHFSVRNLIQFNTQVVRVTPKVQENTKEKWEVTVKDVRSEKETTSIFDAVVCCIGKVPKIPPIPGINEFPGLVLHSQDYRHPEDYKD</sequence>
<evidence type="ECO:0000256" key="4">
    <source>
        <dbReference type="ARBA" id="ARBA00022857"/>
    </source>
</evidence>
<keyword evidence="2 6" id="KW-0285">Flavoprotein</keyword>
<evidence type="ECO:0000313" key="7">
    <source>
        <dbReference type="Proteomes" id="UP000515163"/>
    </source>
</evidence>
<reference evidence="8" key="1">
    <citation type="submission" date="2025-08" db="UniProtKB">
        <authorList>
            <consortium name="RefSeq"/>
        </authorList>
    </citation>
    <scope>IDENTIFICATION</scope>
    <source>
        <tissue evidence="8">Tentacle</tissue>
    </source>
</reference>
<dbReference type="InterPro" id="IPR000960">
    <property type="entry name" value="Flavin_mOase"/>
</dbReference>
<comment type="cofactor">
    <cofactor evidence="6">
        <name>FAD</name>
        <dbReference type="ChEBI" id="CHEBI:57692"/>
    </cofactor>
</comment>
<proteinExistence type="inferred from homology"/>
<dbReference type="PANTHER" id="PTHR23023">
    <property type="entry name" value="DIMETHYLANILINE MONOOXYGENASE"/>
    <property type="match status" value="1"/>
</dbReference>
<dbReference type="SUPFAM" id="SSF51905">
    <property type="entry name" value="FAD/NAD(P)-binding domain"/>
    <property type="match status" value="1"/>
</dbReference>
<protein>
    <recommendedName>
        <fullName evidence="6">Flavin-containing monooxygenase</fullName>
        <ecNumber evidence="6">1.-.-.-</ecNumber>
    </recommendedName>
</protein>
<dbReference type="AlphaFoldDB" id="A0A6P8HBT8"/>
<dbReference type="OrthoDB" id="66881at2759"/>
<dbReference type="Gene3D" id="3.50.50.60">
    <property type="entry name" value="FAD/NAD(P)-binding domain"/>
    <property type="match status" value="1"/>
</dbReference>
<keyword evidence="3 6" id="KW-0274">FAD</keyword>
<dbReference type="GeneID" id="116289794"/>
<dbReference type="GO" id="GO:0050661">
    <property type="term" value="F:NADP binding"/>
    <property type="evidence" value="ECO:0007669"/>
    <property type="project" value="InterPro"/>
</dbReference>